<evidence type="ECO:0000313" key="2">
    <source>
        <dbReference type="EMBL" id="KAF7629919.1"/>
    </source>
</evidence>
<protein>
    <submittedName>
        <fullName evidence="2">Uncharacterized protein</fullName>
    </submittedName>
</protein>
<organism evidence="2 3">
    <name type="scientific">Meloidogyne graminicola</name>
    <dbReference type="NCBI Taxonomy" id="189291"/>
    <lineage>
        <taxon>Eukaryota</taxon>
        <taxon>Metazoa</taxon>
        <taxon>Ecdysozoa</taxon>
        <taxon>Nematoda</taxon>
        <taxon>Chromadorea</taxon>
        <taxon>Rhabditida</taxon>
        <taxon>Tylenchina</taxon>
        <taxon>Tylenchomorpha</taxon>
        <taxon>Tylenchoidea</taxon>
        <taxon>Meloidogynidae</taxon>
        <taxon>Meloidogyninae</taxon>
        <taxon>Meloidogyne</taxon>
    </lineage>
</organism>
<feature type="region of interest" description="Disordered" evidence="1">
    <location>
        <begin position="58"/>
        <end position="95"/>
    </location>
</feature>
<dbReference type="Proteomes" id="UP000605970">
    <property type="component" value="Unassembled WGS sequence"/>
</dbReference>
<dbReference type="EMBL" id="JABEBT010000136">
    <property type="protein sequence ID" value="KAF7629919.1"/>
    <property type="molecule type" value="Genomic_DNA"/>
</dbReference>
<accession>A0A8S9ZDZ4</accession>
<comment type="caution">
    <text evidence="2">The sequence shown here is derived from an EMBL/GenBank/DDBJ whole genome shotgun (WGS) entry which is preliminary data.</text>
</comment>
<name>A0A8S9ZDZ4_9BILA</name>
<evidence type="ECO:0000313" key="3">
    <source>
        <dbReference type="Proteomes" id="UP000605970"/>
    </source>
</evidence>
<proteinExistence type="predicted"/>
<sequence>MNLLTSSSSSSATYSAALQNQQLQALIALTSLTGTPDLNNVVNSSYLSAAVAAMIGSSTSVSNKGQKKQDIQSNSLTGQKKTHKVDDATATNIPK</sequence>
<dbReference type="AlphaFoldDB" id="A0A8S9ZDZ4"/>
<gene>
    <name evidence="2" type="ORF">Mgra_00009049</name>
</gene>
<evidence type="ECO:0000256" key="1">
    <source>
        <dbReference type="SAM" id="MobiDB-lite"/>
    </source>
</evidence>
<reference evidence="2" key="1">
    <citation type="journal article" date="2020" name="Ecol. Evol.">
        <title>Genome structure and content of the rice root-knot nematode (Meloidogyne graminicola).</title>
        <authorList>
            <person name="Phan N.T."/>
            <person name="Danchin E.G.J."/>
            <person name="Klopp C."/>
            <person name="Perfus-Barbeoch L."/>
            <person name="Kozlowski D.K."/>
            <person name="Koutsovoulos G.D."/>
            <person name="Lopez-Roques C."/>
            <person name="Bouchez O."/>
            <person name="Zahm M."/>
            <person name="Besnard G."/>
            <person name="Bellafiore S."/>
        </authorList>
    </citation>
    <scope>NUCLEOTIDE SEQUENCE</scope>
    <source>
        <strain evidence="2">VN-18</strain>
    </source>
</reference>
<keyword evidence="3" id="KW-1185">Reference proteome</keyword>